<dbReference type="PANTHER" id="PTHR40086">
    <property type="entry name" value="PHOSPHOTRANSFERASE YTMP-RELATED"/>
    <property type="match status" value="1"/>
</dbReference>
<evidence type="ECO:0000313" key="3">
    <source>
        <dbReference type="Proteomes" id="UP000294621"/>
    </source>
</evidence>
<dbReference type="EMBL" id="SMZQ01000021">
    <property type="protein sequence ID" value="TDL31595.1"/>
    <property type="molecule type" value="Genomic_DNA"/>
</dbReference>
<dbReference type="OrthoDB" id="179763at2"/>
<gene>
    <name evidence="2" type="ORF">E2R57_21225</name>
</gene>
<comment type="caution">
    <text evidence="2">The sequence shown here is derived from an EMBL/GenBank/DDBJ whole genome shotgun (WGS) entry which is preliminary data.</text>
</comment>
<dbReference type="InterPro" id="IPR052077">
    <property type="entry name" value="CcrZ_PhaseVar_Mediator"/>
</dbReference>
<evidence type="ECO:0000313" key="2">
    <source>
        <dbReference type="EMBL" id="TDL31595.1"/>
    </source>
</evidence>
<dbReference type="AlphaFoldDB" id="A0A4R5XLB5"/>
<name>A0A4R5XLB5_9MICC</name>
<dbReference type="InterPro" id="IPR011009">
    <property type="entry name" value="Kinase-like_dom_sf"/>
</dbReference>
<dbReference type="SUPFAM" id="SSF56112">
    <property type="entry name" value="Protein kinase-like (PK-like)"/>
    <property type="match status" value="1"/>
</dbReference>
<dbReference type="RefSeq" id="WP_133352450.1">
    <property type="nucleotide sequence ID" value="NZ_SMZQ01000021.1"/>
</dbReference>
<dbReference type="Gene3D" id="3.90.1200.10">
    <property type="match status" value="1"/>
</dbReference>
<sequence>MTIVPDTEITSIEAVLSTNPDWGGCHVTAHSLSGGQAHKNYLVEDGSRRCVVKLWNNYWETVGVLPAAHVVLENTRIAAEIGVGASVITVSNEPLALALDFVPGGHPRLSDDDDSVTRLVPALHRLHHSGRRFLNDINPFNLARQRMEAARSQGIELPPGTSAMQALMDRLETVLALDPSQFVPCHLDIWDANIIKDTSSMTYNIIDWDLAGNSDPCYEIGFIAAQNGFGEEKAQALFEAYFGNTDPVKMARARLFMAVAHWSNSGLWITAMGNAAPNDDADYAGELRTCWEGLITEITAPDFPDLIKAAAKPAALV</sequence>
<dbReference type="PANTHER" id="PTHR40086:SF1">
    <property type="entry name" value="CELL CYCLE REGULATOR CCRZ"/>
    <property type="match status" value="1"/>
</dbReference>
<proteinExistence type="predicted"/>
<protein>
    <recommendedName>
        <fullName evidence="1">Aminoglycoside phosphotransferase domain-containing protein</fullName>
    </recommendedName>
</protein>
<dbReference type="InterPro" id="IPR002575">
    <property type="entry name" value="Aminoglycoside_PTrfase"/>
</dbReference>
<accession>A0A4R5XLB5</accession>
<evidence type="ECO:0000259" key="1">
    <source>
        <dbReference type="Pfam" id="PF01636"/>
    </source>
</evidence>
<dbReference type="Pfam" id="PF01636">
    <property type="entry name" value="APH"/>
    <property type="match status" value="1"/>
</dbReference>
<dbReference type="Proteomes" id="UP000294621">
    <property type="component" value="Unassembled WGS sequence"/>
</dbReference>
<organism evidence="2 3">
    <name type="scientific">Arthrobacter nitrophenolicus</name>
    <dbReference type="NCBI Taxonomy" id="683150"/>
    <lineage>
        <taxon>Bacteria</taxon>
        <taxon>Bacillati</taxon>
        <taxon>Actinomycetota</taxon>
        <taxon>Actinomycetes</taxon>
        <taxon>Micrococcales</taxon>
        <taxon>Micrococcaceae</taxon>
        <taxon>Arthrobacter</taxon>
    </lineage>
</organism>
<feature type="domain" description="Aminoglycoside phosphotransferase" evidence="1">
    <location>
        <begin position="31"/>
        <end position="246"/>
    </location>
</feature>
<reference evidence="2 3" key="1">
    <citation type="submission" date="2019-03" db="EMBL/GenBank/DDBJ databases">
        <title>Genome Sequencing and Assembly of Various Microbes Isolated from Partially Reclaimed Soil and Acid Mine Drainage (AMD) Site.</title>
        <authorList>
            <person name="Steinbock B."/>
            <person name="Bechtold R."/>
            <person name="Sevigny J.L."/>
            <person name="Thomas D."/>
            <person name="Cuthill L.R."/>
            <person name="Aveiro Johannsen E.J."/>
            <person name="Thomas K."/>
            <person name="Ghosh A."/>
        </authorList>
    </citation>
    <scope>NUCLEOTIDE SEQUENCE [LARGE SCALE GENOMIC DNA]</scope>
    <source>
        <strain evidence="2 3">S-A1</strain>
    </source>
</reference>